<dbReference type="EMBL" id="GL376604">
    <property type="status" value="NOT_ANNOTATED_CDS"/>
    <property type="molecule type" value="Genomic_DNA"/>
</dbReference>
<dbReference type="Proteomes" id="UP000019132">
    <property type="component" value="Unassembled WGS sequence"/>
</dbReference>
<dbReference type="OMA" id="ANMREYI"/>
<dbReference type="eggNOG" id="ENOG502SS0J">
    <property type="taxonomic scope" value="Eukaryota"/>
</dbReference>
<feature type="region of interest" description="Disordered" evidence="1">
    <location>
        <begin position="72"/>
        <end position="99"/>
    </location>
</feature>
<name>K3WNH9_GLOUD</name>
<feature type="compositionally biased region" description="Low complexity" evidence="1">
    <location>
        <begin position="229"/>
        <end position="244"/>
    </location>
</feature>
<sequence length="316" mass="33592">MASDTDDALIFNEPGLSATPLDEDERYHRLYRSHTRHLQKPPLARPLPYLDVLSLQSRQLISRTSAQIAAHEASSLKKYPPPRRHQPGASGPDDSCSKTSDLERLEDLLQSVHLLLEPIHIPDLSHTGVFDPSTSLLQPSGGSSSTTNTKLTLKSVEKGDEVKLFYPTGAKKANMREYIKETLQRHLASDTGGIQSCAQLSPATGSFDITQGNAAAPNALSSSASAPAIAPSLSSTSTPSSVPKSTKKPSKTSPSKSTRLKGSSTAKSPQHATGVAAAACGSPLLNPELTRQAKDIIAAIRANSSKINELMTATKK</sequence>
<accession>K3WNH9</accession>
<dbReference type="VEuPathDB" id="FungiDB:PYU1_G006509"/>
<evidence type="ECO:0000313" key="3">
    <source>
        <dbReference type="Proteomes" id="UP000019132"/>
    </source>
</evidence>
<reference evidence="3" key="1">
    <citation type="journal article" date="2010" name="Genome Biol.">
        <title>Genome sequence of the necrotrophic plant pathogen Pythium ultimum reveals original pathogenicity mechanisms and effector repertoire.</title>
        <authorList>
            <person name="Levesque C.A."/>
            <person name="Brouwer H."/>
            <person name="Cano L."/>
            <person name="Hamilton J.P."/>
            <person name="Holt C."/>
            <person name="Huitema E."/>
            <person name="Raffaele S."/>
            <person name="Robideau G.P."/>
            <person name="Thines M."/>
            <person name="Win J."/>
            <person name="Zerillo M.M."/>
            <person name="Beakes G.W."/>
            <person name="Boore J.L."/>
            <person name="Busam D."/>
            <person name="Dumas B."/>
            <person name="Ferriera S."/>
            <person name="Fuerstenberg S.I."/>
            <person name="Gachon C.M."/>
            <person name="Gaulin E."/>
            <person name="Govers F."/>
            <person name="Grenville-Briggs L."/>
            <person name="Horner N."/>
            <person name="Hostetler J."/>
            <person name="Jiang R.H."/>
            <person name="Johnson J."/>
            <person name="Krajaejun T."/>
            <person name="Lin H."/>
            <person name="Meijer H.J."/>
            <person name="Moore B."/>
            <person name="Morris P."/>
            <person name="Phuntmart V."/>
            <person name="Puiu D."/>
            <person name="Shetty J."/>
            <person name="Stajich J.E."/>
            <person name="Tripathy S."/>
            <person name="Wawra S."/>
            <person name="van West P."/>
            <person name="Whitty B.R."/>
            <person name="Coutinho P.M."/>
            <person name="Henrissat B."/>
            <person name="Martin F."/>
            <person name="Thomas P.D."/>
            <person name="Tyler B.M."/>
            <person name="De Vries R.P."/>
            <person name="Kamoun S."/>
            <person name="Yandell M."/>
            <person name="Tisserat N."/>
            <person name="Buell C.R."/>
        </authorList>
    </citation>
    <scope>NUCLEOTIDE SEQUENCE</scope>
    <source>
        <strain evidence="3">DAOM:BR144</strain>
    </source>
</reference>
<dbReference type="InParanoid" id="K3WNH9"/>
<reference evidence="2" key="3">
    <citation type="submission" date="2015-02" db="UniProtKB">
        <authorList>
            <consortium name="EnsemblProtists"/>
        </authorList>
    </citation>
    <scope>IDENTIFICATION</scope>
    <source>
        <strain evidence="2">DAOM BR144</strain>
    </source>
</reference>
<dbReference type="EnsemblProtists" id="PYU1_T006521">
    <property type="protein sequence ID" value="PYU1_T006521"/>
    <property type="gene ID" value="PYU1_G006509"/>
</dbReference>
<evidence type="ECO:0000313" key="2">
    <source>
        <dbReference type="EnsemblProtists" id="PYU1_T006521"/>
    </source>
</evidence>
<proteinExistence type="predicted"/>
<feature type="compositionally biased region" description="Polar residues" evidence="1">
    <location>
        <begin position="260"/>
        <end position="271"/>
    </location>
</feature>
<feature type="region of interest" description="Disordered" evidence="1">
    <location>
        <begin position="1"/>
        <end position="21"/>
    </location>
</feature>
<organism evidence="2 3">
    <name type="scientific">Globisporangium ultimum (strain ATCC 200006 / CBS 805.95 / DAOM BR144)</name>
    <name type="common">Pythium ultimum</name>
    <dbReference type="NCBI Taxonomy" id="431595"/>
    <lineage>
        <taxon>Eukaryota</taxon>
        <taxon>Sar</taxon>
        <taxon>Stramenopiles</taxon>
        <taxon>Oomycota</taxon>
        <taxon>Peronosporomycetes</taxon>
        <taxon>Pythiales</taxon>
        <taxon>Pythiaceae</taxon>
        <taxon>Globisporangium</taxon>
    </lineage>
</organism>
<reference evidence="3" key="2">
    <citation type="submission" date="2010-04" db="EMBL/GenBank/DDBJ databases">
        <authorList>
            <person name="Buell R."/>
            <person name="Hamilton J."/>
            <person name="Hostetler J."/>
        </authorList>
    </citation>
    <scope>NUCLEOTIDE SEQUENCE [LARGE SCALE GENOMIC DNA]</scope>
    <source>
        <strain evidence="3">DAOM:BR144</strain>
    </source>
</reference>
<protein>
    <submittedName>
        <fullName evidence="2">Uncharacterized protein</fullName>
    </submittedName>
</protein>
<evidence type="ECO:0000256" key="1">
    <source>
        <dbReference type="SAM" id="MobiDB-lite"/>
    </source>
</evidence>
<dbReference type="AlphaFoldDB" id="K3WNH9"/>
<feature type="region of interest" description="Disordered" evidence="1">
    <location>
        <begin position="229"/>
        <end position="275"/>
    </location>
</feature>
<keyword evidence="3" id="KW-1185">Reference proteome</keyword>
<dbReference type="HOGENOM" id="CLU_1036173_0_0_1"/>